<evidence type="ECO:0000313" key="5">
    <source>
        <dbReference type="Proteomes" id="UP001066276"/>
    </source>
</evidence>
<dbReference type="Pfam" id="PF14950">
    <property type="entry name" value="DUF4502"/>
    <property type="match status" value="2"/>
</dbReference>
<feature type="compositionally biased region" description="Basic and acidic residues" evidence="1">
    <location>
        <begin position="256"/>
        <end position="268"/>
    </location>
</feature>
<feature type="compositionally biased region" description="Low complexity" evidence="1">
    <location>
        <begin position="220"/>
        <end position="230"/>
    </location>
</feature>
<feature type="compositionally biased region" description="Polar residues" evidence="1">
    <location>
        <begin position="231"/>
        <end position="255"/>
    </location>
</feature>
<organism evidence="4 5">
    <name type="scientific">Pleurodeles waltl</name>
    <name type="common">Iberian ribbed newt</name>
    <dbReference type="NCBI Taxonomy" id="8319"/>
    <lineage>
        <taxon>Eukaryota</taxon>
        <taxon>Metazoa</taxon>
        <taxon>Chordata</taxon>
        <taxon>Craniata</taxon>
        <taxon>Vertebrata</taxon>
        <taxon>Euteleostomi</taxon>
        <taxon>Amphibia</taxon>
        <taxon>Batrachia</taxon>
        <taxon>Caudata</taxon>
        <taxon>Salamandroidea</taxon>
        <taxon>Salamandridae</taxon>
        <taxon>Pleurodelinae</taxon>
        <taxon>Pleurodeles</taxon>
    </lineage>
</organism>
<dbReference type="InterPro" id="IPR053054">
    <property type="entry name" value="DNA_repair-scaffolding"/>
</dbReference>
<dbReference type="GO" id="GO:0000724">
    <property type="term" value="P:double-strand break repair via homologous recombination"/>
    <property type="evidence" value="ECO:0007669"/>
    <property type="project" value="TreeGrafter"/>
</dbReference>
<name>A0AAV7URC9_PLEWA</name>
<feature type="domain" description="DUF4502" evidence="2">
    <location>
        <begin position="120"/>
        <end position="440"/>
    </location>
</feature>
<feature type="domain" description="DUF4503" evidence="3">
    <location>
        <begin position="591"/>
        <end position="946"/>
    </location>
</feature>
<evidence type="ECO:0008006" key="6">
    <source>
        <dbReference type="Google" id="ProtNLM"/>
    </source>
</evidence>
<dbReference type="AlphaFoldDB" id="A0AAV7URC9"/>
<feature type="compositionally biased region" description="Polar residues" evidence="1">
    <location>
        <begin position="157"/>
        <end position="175"/>
    </location>
</feature>
<reference evidence="4" key="1">
    <citation type="journal article" date="2022" name="bioRxiv">
        <title>Sequencing and chromosome-scale assembly of the giantPleurodeles waltlgenome.</title>
        <authorList>
            <person name="Brown T."/>
            <person name="Elewa A."/>
            <person name="Iarovenko S."/>
            <person name="Subramanian E."/>
            <person name="Araus A.J."/>
            <person name="Petzold A."/>
            <person name="Susuki M."/>
            <person name="Suzuki K.-i.T."/>
            <person name="Hayashi T."/>
            <person name="Toyoda A."/>
            <person name="Oliveira C."/>
            <person name="Osipova E."/>
            <person name="Leigh N.D."/>
            <person name="Simon A."/>
            <person name="Yun M.H."/>
        </authorList>
    </citation>
    <scope>NUCLEOTIDE SEQUENCE</scope>
    <source>
        <strain evidence="4">20211129_DDA</strain>
        <tissue evidence="4">Liver</tissue>
    </source>
</reference>
<evidence type="ECO:0000313" key="4">
    <source>
        <dbReference type="EMBL" id="KAJ1191605.1"/>
    </source>
</evidence>
<dbReference type="InterPro" id="IPR028026">
    <property type="entry name" value="DUF4502"/>
</dbReference>
<gene>
    <name evidence="4" type="ORF">NDU88_000921</name>
</gene>
<protein>
    <recommendedName>
        <fullName evidence="6">Scaffold protein involved in DNA repair</fullName>
    </recommendedName>
</protein>
<dbReference type="GO" id="GO:0070202">
    <property type="term" value="P:regulation of establishment of protein localization to chromosome"/>
    <property type="evidence" value="ECO:0007669"/>
    <property type="project" value="TreeGrafter"/>
</dbReference>
<dbReference type="Gene3D" id="2.40.50.140">
    <property type="entry name" value="Nucleic acid-binding proteins"/>
    <property type="match status" value="1"/>
</dbReference>
<dbReference type="GO" id="GO:0005654">
    <property type="term" value="C:nucleoplasm"/>
    <property type="evidence" value="ECO:0007669"/>
    <property type="project" value="TreeGrafter"/>
</dbReference>
<feature type="domain" description="DUF4502" evidence="2">
    <location>
        <begin position="5"/>
        <end position="97"/>
    </location>
</feature>
<feature type="region of interest" description="Disordered" evidence="1">
    <location>
        <begin position="73"/>
        <end position="270"/>
    </location>
</feature>
<feature type="compositionally biased region" description="Polar residues" evidence="1">
    <location>
        <begin position="205"/>
        <end position="219"/>
    </location>
</feature>
<evidence type="ECO:0000259" key="3">
    <source>
        <dbReference type="Pfam" id="PF14951"/>
    </source>
</evidence>
<feature type="region of interest" description="Disordered" evidence="1">
    <location>
        <begin position="303"/>
        <end position="328"/>
    </location>
</feature>
<dbReference type="GO" id="GO:0000228">
    <property type="term" value="C:nuclear chromosome"/>
    <property type="evidence" value="ECO:0007669"/>
    <property type="project" value="TreeGrafter"/>
</dbReference>
<comment type="caution">
    <text evidence="4">The sequence shown here is derived from an EMBL/GenBank/DDBJ whole genome shotgun (WGS) entry which is preliminary data.</text>
</comment>
<keyword evidence="5" id="KW-1185">Reference proteome</keyword>
<proteinExistence type="predicted"/>
<evidence type="ECO:0000256" key="1">
    <source>
        <dbReference type="SAM" id="MobiDB-lite"/>
    </source>
</evidence>
<sequence>MPPRKRKRSLDRELACFPDEACLRSKKSDAGTVVTSSSVSDAWLRCGDGFADSSTQKTLRSCKKMLPMLQVGYDKGTPPDEIVWGSSDSDLSSEENDVLTLGLETPERHPPNIAPSRNKPSHLVEKSSEGTPPDEIVWVSSDSDLSCGGNDVLTLGLETSQQHPPNIALSLNKSSHLIEEKSSEEEQRSIDWDKDGEVESEDQNNEWSQSRTLESAVQISDSDSCLSSSSHNLQEQEACRSQTVPADISEYSSDNGKGEDEDRTEGHSPRLGCVQKQMLIYGTDRRQSVGKSASDWLKSAQVLLQTPEKQPEKSSKTPEDSAKKRKRFLRGGLAERLNRLQNRERSAISFWRHQGVADLRTPSGSRPGVLIVKVLGVHEECSMQVAVCEQLGSPPGETDGSAGDPPSDRRLKVLFTRETAAQLRAAPGDVIHIHPPWQKLILHNETSPVVMSTHFSQKVLPGEGEMKSGIPLPGKPLVRKEIVSLSRIFRLNDAEVTSQIACSYVPTPKPVVTPGSPLPSSQSVSDSLLEVVETQGAGGWRHVHVRVVVQRVYCLPARERSGGPLQGSSPASPPPVLNAAPSDRRLCFLVQDGYGIFSELQLHSPAPAAEDLEVREGEWEGKSCCLTGMKILQRTTRGRAPGLFNLIDSLWPPLAPIKIHGLSQDKMAMKASLPPPSFCYILAAHPDQARVDSPEDSEICDLYSPPVLRSLREVLQVVGCSQRCSFCATVVYGRHQAKSSLPPDQCELLLFVTDRSLQHTDASDTGDLPKLLPVGLSPSCCVGASVTQAVSGASPCVVFFKDAVREDGRIICVERTVLSLQKPPLCPSVAVDVSELTGPVRLDELDSTTQPHTLCSVRGVVVGVNEATALSWPVCNRCDNAKLEQSYKDRSSFYCRRCSQAVVSPVLKMQLEVRLQCPSVTRGPVKVKLQQKTICSLLGSPANEDGVELRADEGAGPGGGAAELLPHFCRRPPAQRHCPGGGGSSRSCRKVTEGGRLLRPICTLEQVFTAAKPGPVETPPCEVP</sequence>
<feature type="compositionally biased region" description="Basic and acidic residues" evidence="1">
    <location>
        <begin position="309"/>
        <end position="322"/>
    </location>
</feature>
<dbReference type="InterPro" id="IPR012340">
    <property type="entry name" value="NA-bd_OB-fold"/>
</dbReference>
<dbReference type="InterPro" id="IPR028032">
    <property type="entry name" value="DUF4503"/>
</dbReference>
<dbReference type="Pfam" id="PF14951">
    <property type="entry name" value="DUF4503"/>
    <property type="match status" value="1"/>
</dbReference>
<accession>A0AAV7URC9</accession>
<dbReference type="EMBL" id="JANPWB010000004">
    <property type="protein sequence ID" value="KAJ1191605.1"/>
    <property type="molecule type" value="Genomic_DNA"/>
</dbReference>
<dbReference type="PANTHER" id="PTHR34347">
    <property type="entry name" value="DNA REPAIR-SCAFFOLDING PROTEIN SPIDR"/>
    <property type="match status" value="1"/>
</dbReference>
<feature type="compositionally biased region" description="Basic and acidic residues" evidence="1">
    <location>
        <begin position="176"/>
        <end position="197"/>
    </location>
</feature>
<dbReference type="Proteomes" id="UP001066276">
    <property type="component" value="Chromosome 2_2"/>
</dbReference>
<evidence type="ECO:0000259" key="2">
    <source>
        <dbReference type="Pfam" id="PF14950"/>
    </source>
</evidence>
<dbReference type="PANTHER" id="PTHR34347:SF1">
    <property type="entry name" value="DNA REPAIR-SCAFFOLDING PROTEIN"/>
    <property type="match status" value="1"/>
</dbReference>